<dbReference type="PROSITE" id="PS50294">
    <property type="entry name" value="WD_REPEATS_REGION"/>
    <property type="match status" value="1"/>
</dbReference>
<keyword evidence="8" id="KW-1185">Reference proteome</keyword>
<gene>
    <name evidence="7" type="primary">smc_2</name>
    <name evidence="7" type="ORF">Pan54_17700</name>
</gene>
<dbReference type="Gene3D" id="1.10.287.1490">
    <property type="match status" value="1"/>
</dbReference>
<dbReference type="InterPro" id="IPR001680">
    <property type="entry name" value="WD40_rpt"/>
</dbReference>
<dbReference type="AlphaFoldDB" id="A0A5C5XCZ8"/>
<evidence type="ECO:0000256" key="5">
    <source>
        <dbReference type="SAM" id="SignalP"/>
    </source>
</evidence>
<feature type="signal peptide" evidence="5">
    <location>
        <begin position="1"/>
        <end position="23"/>
    </location>
</feature>
<feature type="repeat" description="WD" evidence="3">
    <location>
        <begin position="294"/>
        <end position="335"/>
    </location>
</feature>
<dbReference type="InterPro" id="IPR036909">
    <property type="entry name" value="Cyt_c-like_dom_sf"/>
</dbReference>
<evidence type="ECO:0000256" key="1">
    <source>
        <dbReference type="ARBA" id="ARBA00022574"/>
    </source>
</evidence>
<feature type="region of interest" description="Disordered" evidence="4">
    <location>
        <begin position="506"/>
        <end position="530"/>
    </location>
</feature>
<keyword evidence="1 3" id="KW-0853">WD repeat</keyword>
<dbReference type="Pfam" id="PF00400">
    <property type="entry name" value="WD40"/>
    <property type="match status" value="2"/>
</dbReference>
<keyword evidence="2" id="KW-0677">Repeat</keyword>
<keyword evidence="5" id="KW-0732">Signal</keyword>
<sequence length="758" mass="81967" precursor="true">MMKTFLITSAILFTSLYIAEVSAAEEEAAVEKITYDDHILPILRQRCGSCHNASDQKGGLVLDSFTGLMSGGGSGDSVEPGDASSSYLYMVVAHESEPFMPPNQPKIPDKELTLIKDWIDMGALQNKGSKVVKKKNDLAKIEISTERPADAPVMPVSVPLAPVHTPNSGNSVTALACSPWAPLAAISGYEQILLYDTSSGLLSGVLPFPEGTPQILKFSRNGQLLMAGGGQGGASGRVIVFDIKTGSRVAELGNEYDSVLAADISSDHAMVVLCGPKRMIRVYSVQTGELLYEKKKHTDWITAAEFSPDGVLLATADRSNGMTLWEAMTGNEYLNLKGHSGAITDVSWRPDSNLVASSSEDGTIRLWELNDGKEVKKWNAHGGGVSAMDYTREGKIISIGRDRVVKLWQADGKEIKAFKGLPDLGMEVAYDAESGRAIGGDWTGDVRVWDATTGTHLFSLVTNPPGLSEQLALSTEQLKQAEGKLKTLQDRLTALNNKIAARQQSVTAKKQDISNREMEVTQANSQKDKLKKQLDAANAELNKKRAEQKTQEGTIGQLKKEVESLTKSATEKKTAVATATKQKQDVENQIAELNKKIEEAKKQEGEEGQKAVAELEQQLTTTQQQLDSQTKSHAEAVKAQKAADAALAAKQKQVTDLETALAATKKAVQKMTVAAQNADKAFKDQDAKVKKLQDTLPQLKKQLAELEKVAPITEDEKKQQAELAAQVKQNEALVALSIAHKQKLEQQLAGSQQASAQN</sequence>
<reference evidence="7 8" key="1">
    <citation type="submission" date="2019-02" db="EMBL/GenBank/DDBJ databases">
        <title>Deep-cultivation of Planctomycetes and their phenomic and genomic characterization uncovers novel biology.</title>
        <authorList>
            <person name="Wiegand S."/>
            <person name="Jogler M."/>
            <person name="Boedeker C."/>
            <person name="Pinto D."/>
            <person name="Vollmers J."/>
            <person name="Rivas-Marin E."/>
            <person name="Kohn T."/>
            <person name="Peeters S.H."/>
            <person name="Heuer A."/>
            <person name="Rast P."/>
            <person name="Oberbeckmann S."/>
            <person name="Bunk B."/>
            <person name="Jeske O."/>
            <person name="Meyerdierks A."/>
            <person name="Storesund J.E."/>
            <person name="Kallscheuer N."/>
            <person name="Luecker S."/>
            <person name="Lage O.M."/>
            <person name="Pohl T."/>
            <person name="Merkel B.J."/>
            <person name="Hornburger P."/>
            <person name="Mueller R.-W."/>
            <person name="Bruemmer F."/>
            <person name="Labrenz M."/>
            <person name="Spormann A.M."/>
            <person name="Op Den Camp H."/>
            <person name="Overmann J."/>
            <person name="Amann R."/>
            <person name="Jetten M.S.M."/>
            <person name="Mascher T."/>
            <person name="Medema M.H."/>
            <person name="Devos D.P."/>
            <person name="Kaster A.-K."/>
            <person name="Ovreas L."/>
            <person name="Rohde M."/>
            <person name="Galperin M.Y."/>
            <person name="Jogler C."/>
        </authorList>
    </citation>
    <scope>NUCLEOTIDE SEQUENCE [LARGE SCALE GENOMIC DNA]</scope>
    <source>
        <strain evidence="7 8">Pan54</strain>
    </source>
</reference>
<protein>
    <submittedName>
        <fullName evidence="7">Chromosome partition protein Smc</fullName>
    </submittedName>
</protein>
<dbReference type="EMBL" id="SJPG01000001">
    <property type="protein sequence ID" value="TWT61037.1"/>
    <property type="molecule type" value="Genomic_DNA"/>
</dbReference>
<evidence type="ECO:0000259" key="6">
    <source>
        <dbReference type="Pfam" id="PF07635"/>
    </source>
</evidence>
<comment type="caution">
    <text evidence="7">The sequence shown here is derived from an EMBL/GenBank/DDBJ whole genome shotgun (WGS) entry which is preliminary data.</text>
</comment>
<feature type="domain" description="Cytochrome C Planctomycete-type" evidence="6">
    <location>
        <begin position="47"/>
        <end position="103"/>
    </location>
</feature>
<dbReference type="SMART" id="SM00320">
    <property type="entry name" value="WD40"/>
    <property type="match status" value="7"/>
</dbReference>
<dbReference type="PANTHER" id="PTHR19879">
    <property type="entry name" value="TRANSCRIPTION INITIATION FACTOR TFIID"/>
    <property type="match status" value="1"/>
</dbReference>
<dbReference type="InterPro" id="IPR015943">
    <property type="entry name" value="WD40/YVTN_repeat-like_dom_sf"/>
</dbReference>
<evidence type="ECO:0000313" key="7">
    <source>
        <dbReference type="EMBL" id="TWT61037.1"/>
    </source>
</evidence>
<dbReference type="Pfam" id="PF05262">
    <property type="entry name" value="Borrelia_P83"/>
    <property type="match status" value="1"/>
</dbReference>
<dbReference type="Proteomes" id="UP000316095">
    <property type="component" value="Unassembled WGS sequence"/>
</dbReference>
<dbReference type="CDD" id="cd00200">
    <property type="entry name" value="WD40"/>
    <property type="match status" value="1"/>
</dbReference>
<feature type="chain" id="PRO_5022835299" evidence="5">
    <location>
        <begin position="24"/>
        <end position="758"/>
    </location>
</feature>
<dbReference type="GO" id="GO:0020037">
    <property type="term" value="F:heme binding"/>
    <property type="evidence" value="ECO:0007669"/>
    <property type="project" value="InterPro"/>
</dbReference>
<dbReference type="OrthoDB" id="226265at2"/>
<dbReference type="Pfam" id="PF07635">
    <property type="entry name" value="PSCyt1"/>
    <property type="match status" value="1"/>
</dbReference>
<dbReference type="PROSITE" id="PS50082">
    <property type="entry name" value="WD_REPEATS_2"/>
    <property type="match status" value="2"/>
</dbReference>
<evidence type="ECO:0000256" key="4">
    <source>
        <dbReference type="SAM" id="MobiDB-lite"/>
    </source>
</evidence>
<dbReference type="GO" id="GO:0009055">
    <property type="term" value="F:electron transfer activity"/>
    <property type="evidence" value="ECO:0007669"/>
    <property type="project" value="InterPro"/>
</dbReference>
<dbReference type="InterPro" id="IPR011429">
    <property type="entry name" value="Cyt_c_Planctomycete-type"/>
</dbReference>
<proteinExistence type="predicted"/>
<accession>A0A5C5XCZ8</accession>
<dbReference type="InterPro" id="IPR011047">
    <property type="entry name" value="Quinoprotein_ADH-like_sf"/>
</dbReference>
<feature type="compositionally biased region" description="Basic and acidic residues" evidence="4">
    <location>
        <begin position="509"/>
        <end position="519"/>
    </location>
</feature>
<dbReference type="PROSITE" id="PS00678">
    <property type="entry name" value="WD_REPEATS_1"/>
    <property type="match status" value="1"/>
</dbReference>
<dbReference type="RefSeq" id="WP_146503073.1">
    <property type="nucleotide sequence ID" value="NZ_SJPG01000001.1"/>
</dbReference>
<organism evidence="7 8">
    <name type="scientific">Rubinisphaera italica</name>
    <dbReference type="NCBI Taxonomy" id="2527969"/>
    <lineage>
        <taxon>Bacteria</taxon>
        <taxon>Pseudomonadati</taxon>
        <taxon>Planctomycetota</taxon>
        <taxon>Planctomycetia</taxon>
        <taxon>Planctomycetales</taxon>
        <taxon>Planctomycetaceae</taxon>
        <taxon>Rubinisphaera</taxon>
    </lineage>
</organism>
<dbReference type="SUPFAM" id="SSF46626">
    <property type="entry name" value="Cytochrome c"/>
    <property type="match status" value="1"/>
</dbReference>
<evidence type="ECO:0000313" key="8">
    <source>
        <dbReference type="Proteomes" id="UP000316095"/>
    </source>
</evidence>
<name>A0A5C5XCZ8_9PLAN</name>
<dbReference type="InterPro" id="IPR019775">
    <property type="entry name" value="WD40_repeat_CS"/>
</dbReference>
<evidence type="ECO:0000256" key="3">
    <source>
        <dbReference type="PROSITE-ProRule" id="PRU00221"/>
    </source>
</evidence>
<feature type="repeat" description="WD" evidence="3">
    <location>
        <begin position="336"/>
        <end position="377"/>
    </location>
</feature>
<dbReference type="InterPro" id="IPR007926">
    <property type="entry name" value="Borrelia_P83"/>
</dbReference>
<dbReference type="SUPFAM" id="SSF50998">
    <property type="entry name" value="Quinoprotein alcohol dehydrogenase-like"/>
    <property type="match status" value="1"/>
</dbReference>
<evidence type="ECO:0000256" key="2">
    <source>
        <dbReference type="ARBA" id="ARBA00022737"/>
    </source>
</evidence>
<dbReference type="PANTHER" id="PTHR19879:SF9">
    <property type="entry name" value="TRANSCRIPTION INITIATION FACTOR TFIID SUBUNIT 5"/>
    <property type="match status" value="1"/>
</dbReference>
<dbReference type="Gene3D" id="2.130.10.10">
    <property type="entry name" value="YVTN repeat-like/Quinoprotein amine dehydrogenase"/>
    <property type="match status" value="2"/>
</dbReference>